<dbReference type="GeneID" id="20651285"/>
<sequence length="107" mass="12136">VPKMKTIQNFVYNYKNSVLYHNDVVADLVGIGRGSRYRKDMDMSVGFAFSYSLDKDDNPVLGEGTETDPFVLAFSTKILMKNLARDPDTFGFHMDVTVKLTKCKFPL</sequence>
<dbReference type="EMBL" id="JH159158">
    <property type="protein sequence ID" value="EGZ10630.1"/>
    <property type="molecule type" value="Genomic_DNA"/>
</dbReference>
<protein>
    <submittedName>
        <fullName evidence="1">Uncharacterized protein</fullName>
    </submittedName>
</protein>
<organism evidence="1 2">
    <name type="scientific">Phytophthora sojae (strain P6497)</name>
    <name type="common">Soybean stem and root rot agent</name>
    <name type="synonym">Phytophthora megasperma f. sp. glycines</name>
    <dbReference type="NCBI Taxonomy" id="1094619"/>
    <lineage>
        <taxon>Eukaryota</taxon>
        <taxon>Sar</taxon>
        <taxon>Stramenopiles</taxon>
        <taxon>Oomycota</taxon>
        <taxon>Peronosporomycetes</taxon>
        <taxon>Peronosporales</taxon>
        <taxon>Peronosporaceae</taxon>
        <taxon>Phytophthora</taxon>
    </lineage>
</organism>
<feature type="non-terminal residue" evidence="1">
    <location>
        <position position="107"/>
    </location>
</feature>
<accession>G5A0Z8</accession>
<feature type="non-terminal residue" evidence="1">
    <location>
        <position position="1"/>
    </location>
</feature>
<keyword evidence="2" id="KW-1185">Reference proteome</keyword>
<proteinExistence type="predicted"/>
<evidence type="ECO:0000313" key="2">
    <source>
        <dbReference type="Proteomes" id="UP000002640"/>
    </source>
</evidence>
<dbReference type="AlphaFoldDB" id="G5A0Z8"/>
<evidence type="ECO:0000313" key="1">
    <source>
        <dbReference type="EMBL" id="EGZ10630.1"/>
    </source>
</evidence>
<dbReference type="OMA" id="KERMYNT"/>
<reference evidence="1 2" key="1">
    <citation type="journal article" date="2006" name="Science">
        <title>Phytophthora genome sequences uncover evolutionary origins and mechanisms of pathogenesis.</title>
        <authorList>
            <person name="Tyler B.M."/>
            <person name="Tripathy S."/>
            <person name="Zhang X."/>
            <person name="Dehal P."/>
            <person name="Jiang R.H."/>
            <person name="Aerts A."/>
            <person name="Arredondo F.D."/>
            <person name="Baxter L."/>
            <person name="Bensasson D."/>
            <person name="Beynon J.L."/>
            <person name="Chapman J."/>
            <person name="Damasceno C.M."/>
            <person name="Dorrance A.E."/>
            <person name="Dou D."/>
            <person name="Dickerman A.W."/>
            <person name="Dubchak I.L."/>
            <person name="Garbelotto M."/>
            <person name="Gijzen M."/>
            <person name="Gordon S.G."/>
            <person name="Govers F."/>
            <person name="Grunwald N.J."/>
            <person name="Huang W."/>
            <person name="Ivors K.L."/>
            <person name="Jones R.W."/>
            <person name="Kamoun S."/>
            <person name="Krampis K."/>
            <person name="Lamour K.H."/>
            <person name="Lee M.K."/>
            <person name="McDonald W.H."/>
            <person name="Medina M."/>
            <person name="Meijer H.J."/>
            <person name="Nordberg E.K."/>
            <person name="Maclean D.J."/>
            <person name="Ospina-Giraldo M.D."/>
            <person name="Morris P.F."/>
            <person name="Phuntumart V."/>
            <person name="Putnam N.H."/>
            <person name="Rash S."/>
            <person name="Rose J.K."/>
            <person name="Sakihama Y."/>
            <person name="Salamov A.A."/>
            <person name="Savidor A."/>
            <person name="Scheuring C.F."/>
            <person name="Smith B.M."/>
            <person name="Sobral B.W."/>
            <person name="Terry A."/>
            <person name="Torto-Alalibo T.A."/>
            <person name="Win J."/>
            <person name="Xu Z."/>
            <person name="Zhang H."/>
            <person name="Grigoriev I.V."/>
            <person name="Rokhsar D.S."/>
            <person name="Boore J.L."/>
        </authorList>
    </citation>
    <scope>NUCLEOTIDE SEQUENCE [LARGE SCALE GENOMIC DNA]</scope>
    <source>
        <strain evidence="1 2">P6497</strain>
    </source>
</reference>
<dbReference type="KEGG" id="psoj:PHYSODRAFT_401663"/>
<dbReference type="InParanoid" id="G5A0Z8"/>
<gene>
    <name evidence="1" type="ORF">PHYSODRAFT_401663</name>
</gene>
<name>G5A0Z8_PHYSP</name>
<dbReference type="RefSeq" id="XP_009533375.1">
    <property type="nucleotide sequence ID" value="XM_009535080.1"/>
</dbReference>
<dbReference type="Proteomes" id="UP000002640">
    <property type="component" value="Unassembled WGS sequence"/>
</dbReference>